<dbReference type="EMBL" id="JEMC01001203">
    <property type="protein sequence ID" value="KYF98908.1"/>
    <property type="molecule type" value="Genomic_DNA"/>
</dbReference>
<dbReference type="PRINTS" id="PR00359">
    <property type="entry name" value="BP450"/>
</dbReference>
<protein>
    <recommendedName>
        <fullName evidence="10">Cytochrome P450</fullName>
    </recommendedName>
</protein>
<evidence type="ECO:0000313" key="9">
    <source>
        <dbReference type="Proteomes" id="UP000075515"/>
    </source>
</evidence>
<dbReference type="AlphaFoldDB" id="A0A150T2R1"/>
<dbReference type="GO" id="GO:0005506">
    <property type="term" value="F:iron ion binding"/>
    <property type="evidence" value="ECO:0007669"/>
    <property type="project" value="InterPro"/>
</dbReference>
<dbReference type="GO" id="GO:0004497">
    <property type="term" value="F:monooxygenase activity"/>
    <property type="evidence" value="ECO:0007669"/>
    <property type="project" value="UniProtKB-KW"/>
</dbReference>
<dbReference type="PANTHER" id="PTHR46696:SF1">
    <property type="entry name" value="CYTOCHROME P450 YJIB-RELATED"/>
    <property type="match status" value="1"/>
</dbReference>
<evidence type="ECO:0000313" key="8">
    <source>
        <dbReference type="EMBL" id="KYF98908.1"/>
    </source>
</evidence>
<dbReference type="Proteomes" id="UP000075515">
    <property type="component" value="Unassembled WGS sequence"/>
</dbReference>
<proteinExistence type="inferred from homology"/>
<keyword evidence="4 7" id="KW-0560">Oxidoreductase</keyword>
<dbReference type="FunFam" id="1.10.630.10:FF:000018">
    <property type="entry name" value="Cytochrome P450 monooxygenase"/>
    <property type="match status" value="1"/>
</dbReference>
<evidence type="ECO:0000256" key="1">
    <source>
        <dbReference type="ARBA" id="ARBA00010617"/>
    </source>
</evidence>
<evidence type="ECO:0000256" key="2">
    <source>
        <dbReference type="ARBA" id="ARBA00022617"/>
    </source>
</evidence>
<keyword evidence="6 7" id="KW-0503">Monooxygenase</keyword>
<dbReference type="InterPro" id="IPR001128">
    <property type="entry name" value="Cyt_P450"/>
</dbReference>
<gene>
    <name evidence="8" type="ORF">BE18_30655</name>
</gene>
<comment type="similarity">
    <text evidence="1 7">Belongs to the cytochrome P450 family.</text>
</comment>
<dbReference type="PANTHER" id="PTHR46696">
    <property type="entry name" value="P450, PUTATIVE (EUROFUNG)-RELATED"/>
    <property type="match status" value="1"/>
</dbReference>
<accession>A0A150T2R1</accession>
<keyword evidence="3 7" id="KW-0479">Metal-binding</keyword>
<evidence type="ECO:0000256" key="7">
    <source>
        <dbReference type="RuleBase" id="RU000461"/>
    </source>
</evidence>
<sequence length="410" mass="45710">MDGGVTIDQSAFSELFRPRGRAEPHSIYARMRAAGRLHRLIHPRLNVPIWMATRYDDCVELLKDPRLIRDCRKLPAELRASYRPLGERSVLLSHHMLEADPPDHTRLRGIVQRAFSTRAMEGLRPRVHAIVGELIDAVADQRRMELVADFAFPLPIAVISELLGLPREDRDRFRHWTKLLLAATSDRALLEPAMPAVKEIEAYFEALFAARRKAPRDDLISALVLAEEQEHKLSPTEVMSMVFLLLVAGHETTVHLIASGALLLLSHPEQRRRLEAEPGLIGSAVEEMLRCEGPAEVSVVRWPLEDVDLLGARVPAGEGVVAGLLAANRDPEQFPDPDRFDIGRSPNRHLAFGSGIHFCLGATLARIEAAIALSTLFRRLPGLELDVSPDEIEWSEWSLIRGPTAVPVAL</sequence>
<keyword evidence="2 7" id="KW-0349">Heme</keyword>
<comment type="caution">
    <text evidence="8">The sequence shown here is derived from an EMBL/GenBank/DDBJ whole genome shotgun (WGS) entry which is preliminary data.</text>
</comment>
<dbReference type="InterPro" id="IPR036396">
    <property type="entry name" value="Cyt_P450_sf"/>
</dbReference>
<dbReference type="SUPFAM" id="SSF48264">
    <property type="entry name" value="Cytochrome P450"/>
    <property type="match status" value="1"/>
</dbReference>
<evidence type="ECO:0000256" key="3">
    <source>
        <dbReference type="ARBA" id="ARBA00022723"/>
    </source>
</evidence>
<evidence type="ECO:0008006" key="10">
    <source>
        <dbReference type="Google" id="ProtNLM"/>
    </source>
</evidence>
<dbReference type="GO" id="GO:0016705">
    <property type="term" value="F:oxidoreductase activity, acting on paired donors, with incorporation or reduction of molecular oxygen"/>
    <property type="evidence" value="ECO:0007669"/>
    <property type="project" value="InterPro"/>
</dbReference>
<dbReference type="InterPro" id="IPR017972">
    <property type="entry name" value="Cyt_P450_CS"/>
</dbReference>
<evidence type="ECO:0000256" key="6">
    <source>
        <dbReference type="ARBA" id="ARBA00023033"/>
    </source>
</evidence>
<dbReference type="InterPro" id="IPR002397">
    <property type="entry name" value="Cyt_P450_B"/>
</dbReference>
<organism evidence="8 9">
    <name type="scientific">Sorangium cellulosum</name>
    <name type="common">Polyangium cellulosum</name>
    <dbReference type="NCBI Taxonomy" id="56"/>
    <lineage>
        <taxon>Bacteria</taxon>
        <taxon>Pseudomonadati</taxon>
        <taxon>Myxococcota</taxon>
        <taxon>Polyangia</taxon>
        <taxon>Polyangiales</taxon>
        <taxon>Polyangiaceae</taxon>
        <taxon>Sorangium</taxon>
    </lineage>
</organism>
<dbReference type="CDD" id="cd11029">
    <property type="entry name" value="CYP107-like"/>
    <property type="match status" value="1"/>
</dbReference>
<name>A0A150T2R1_SORCE</name>
<dbReference type="Gene3D" id="1.10.630.10">
    <property type="entry name" value="Cytochrome P450"/>
    <property type="match status" value="1"/>
</dbReference>
<dbReference type="Pfam" id="PF00067">
    <property type="entry name" value="p450"/>
    <property type="match status" value="1"/>
</dbReference>
<reference evidence="8 9" key="1">
    <citation type="submission" date="2014-02" db="EMBL/GenBank/DDBJ databases">
        <title>The small core and large imbalanced accessory genome model reveals a collaborative survival strategy of Sorangium cellulosum strains in nature.</title>
        <authorList>
            <person name="Han K."/>
            <person name="Peng R."/>
            <person name="Blom J."/>
            <person name="Li Y.-Z."/>
        </authorList>
    </citation>
    <scope>NUCLEOTIDE SEQUENCE [LARGE SCALE GENOMIC DNA]</scope>
    <source>
        <strain evidence="8 9">So0149</strain>
    </source>
</reference>
<evidence type="ECO:0000256" key="5">
    <source>
        <dbReference type="ARBA" id="ARBA00023004"/>
    </source>
</evidence>
<dbReference type="GO" id="GO:0020037">
    <property type="term" value="F:heme binding"/>
    <property type="evidence" value="ECO:0007669"/>
    <property type="project" value="InterPro"/>
</dbReference>
<dbReference type="PROSITE" id="PS00086">
    <property type="entry name" value="CYTOCHROME_P450"/>
    <property type="match status" value="1"/>
</dbReference>
<keyword evidence="5 7" id="KW-0408">Iron</keyword>
<evidence type="ECO:0000256" key="4">
    <source>
        <dbReference type="ARBA" id="ARBA00023002"/>
    </source>
</evidence>